<feature type="domain" description="CinA C-terminal" evidence="1">
    <location>
        <begin position="8"/>
        <end position="167"/>
    </location>
</feature>
<comment type="caution">
    <text evidence="2">The sequence shown here is derived from an EMBL/GenBank/DDBJ whole genome shotgun (WGS) entry which is preliminary data.</text>
</comment>
<dbReference type="Proteomes" id="UP000612352">
    <property type="component" value="Unassembled WGS sequence"/>
</dbReference>
<evidence type="ECO:0000313" key="3">
    <source>
        <dbReference type="Proteomes" id="UP000612352"/>
    </source>
</evidence>
<dbReference type="RefSeq" id="WP_200503560.1">
    <property type="nucleotide sequence ID" value="NZ_JAEDAJ010000012.1"/>
</dbReference>
<evidence type="ECO:0000313" key="2">
    <source>
        <dbReference type="EMBL" id="MBK0332658.1"/>
    </source>
</evidence>
<accession>A0ABS1BDF8</accession>
<sequence>MSGSPDTARAVIALATEAGLQLATAESLTAGAVVARLVDVPGASACVAGGAACYSYGAKRRVLGVDASELERTGAVTAEVARAMARGALALYDADLAVSTTGVAGPGADDRGVPEGTVHLAVAVRGGGERSAPESRIALERELHLAGSRAEIREESVGVALDLLRTELERMAQAPF</sequence>
<proteinExistence type="predicted"/>
<dbReference type="NCBIfam" id="TIGR00199">
    <property type="entry name" value="PncC_domain"/>
    <property type="match status" value="1"/>
</dbReference>
<evidence type="ECO:0000259" key="1">
    <source>
        <dbReference type="Pfam" id="PF02464"/>
    </source>
</evidence>
<dbReference type="EMBL" id="JAEDAJ010000012">
    <property type="protein sequence ID" value="MBK0332658.1"/>
    <property type="molecule type" value="Genomic_DNA"/>
</dbReference>
<name>A0ABS1BDF8_9MICO</name>
<dbReference type="Gene3D" id="3.90.950.20">
    <property type="entry name" value="CinA-like"/>
    <property type="match status" value="1"/>
</dbReference>
<keyword evidence="3" id="KW-1185">Reference proteome</keyword>
<dbReference type="InterPro" id="IPR008136">
    <property type="entry name" value="CinA_C"/>
</dbReference>
<organism evidence="2 3">
    <name type="scientific">Brachybacterium halotolerans</name>
    <dbReference type="NCBI Taxonomy" id="2795215"/>
    <lineage>
        <taxon>Bacteria</taxon>
        <taxon>Bacillati</taxon>
        <taxon>Actinomycetota</taxon>
        <taxon>Actinomycetes</taxon>
        <taxon>Micrococcales</taxon>
        <taxon>Dermabacteraceae</taxon>
        <taxon>Brachybacterium</taxon>
    </lineage>
</organism>
<dbReference type="Pfam" id="PF02464">
    <property type="entry name" value="CinA"/>
    <property type="match status" value="1"/>
</dbReference>
<dbReference type="InterPro" id="IPR036653">
    <property type="entry name" value="CinA-like_C"/>
</dbReference>
<protein>
    <submittedName>
        <fullName evidence="2">Nicotinamide-nucleotide amidohydrolase family protein</fullName>
    </submittedName>
</protein>
<reference evidence="2 3" key="1">
    <citation type="submission" date="2020-12" db="EMBL/GenBank/DDBJ databases">
        <title>Brachybacterium sp. MASK1Z-5, whole genome shotgun sequence.</title>
        <authorList>
            <person name="Tuo L."/>
        </authorList>
    </citation>
    <scope>NUCLEOTIDE SEQUENCE [LARGE SCALE GENOMIC DNA]</scope>
    <source>
        <strain evidence="2 3">MASK1Z-5</strain>
    </source>
</reference>
<dbReference type="SUPFAM" id="SSF142433">
    <property type="entry name" value="CinA-like"/>
    <property type="match status" value="1"/>
</dbReference>
<gene>
    <name evidence="2" type="ORF">I8D64_14755</name>
</gene>